<dbReference type="AlphaFoldDB" id="A0A0A2EXE3"/>
<dbReference type="RefSeq" id="WP_039426925.1">
    <property type="nucleotide sequence ID" value="NZ_JRAK01000163.1"/>
</dbReference>
<dbReference type="GO" id="GO:0009446">
    <property type="term" value="P:putrescine biosynthetic process"/>
    <property type="evidence" value="ECO:0007669"/>
    <property type="project" value="InterPro"/>
</dbReference>
<gene>
    <name evidence="2" type="ORF">HR15_11870</name>
</gene>
<proteinExistence type="predicted"/>
<protein>
    <submittedName>
        <fullName evidence="2">Agmatine deiminase</fullName>
    </submittedName>
</protein>
<keyword evidence="1" id="KW-0378">Hydrolase</keyword>
<dbReference type="Proteomes" id="UP000030146">
    <property type="component" value="Unassembled WGS sequence"/>
</dbReference>
<dbReference type="GO" id="GO:0047632">
    <property type="term" value="F:agmatine deiminase activity"/>
    <property type="evidence" value="ECO:0007669"/>
    <property type="project" value="TreeGrafter"/>
</dbReference>
<name>A0A0A2EXE3_9PORP</name>
<evidence type="ECO:0000313" key="2">
    <source>
        <dbReference type="EMBL" id="KGN83556.1"/>
    </source>
</evidence>
<evidence type="ECO:0000256" key="1">
    <source>
        <dbReference type="ARBA" id="ARBA00022801"/>
    </source>
</evidence>
<dbReference type="GO" id="GO:0004668">
    <property type="term" value="F:protein-arginine deiminase activity"/>
    <property type="evidence" value="ECO:0007669"/>
    <property type="project" value="InterPro"/>
</dbReference>
<dbReference type="InterPro" id="IPR007466">
    <property type="entry name" value="Peptidyl-Arg-deiminase_porph"/>
</dbReference>
<organism evidence="2 3">
    <name type="scientific">Porphyromonas gulae</name>
    <dbReference type="NCBI Taxonomy" id="111105"/>
    <lineage>
        <taxon>Bacteria</taxon>
        <taxon>Pseudomonadati</taxon>
        <taxon>Bacteroidota</taxon>
        <taxon>Bacteroidia</taxon>
        <taxon>Bacteroidales</taxon>
        <taxon>Porphyromonadaceae</taxon>
        <taxon>Porphyromonas</taxon>
    </lineage>
</organism>
<dbReference type="Gene3D" id="3.75.10.10">
    <property type="entry name" value="L-arginine/glycine Amidinotransferase, Chain A"/>
    <property type="match status" value="1"/>
</dbReference>
<accession>A0A0A2EXE3</accession>
<dbReference type="EMBL" id="JRAK01000163">
    <property type="protein sequence ID" value="KGN83556.1"/>
    <property type="molecule type" value="Genomic_DNA"/>
</dbReference>
<dbReference type="Pfam" id="PF04371">
    <property type="entry name" value="PAD_porph"/>
    <property type="match status" value="1"/>
</dbReference>
<reference evidence="2 3" key="1">
    <citation type="submission" date="2014-08" db="EMBL/GenBank/DDBJ databases">
        <title>Porphyromonas gulae strain:COT-052_OH3439 Genome sequencing.</title>
        <authorList>
            <person name="Wallis C."/>
            <person name="Deusch O."/>
            <person name="O'Flynn C."/>
            <person name="Davis I."/>
            <person name="Jospin G."/>
            <person name="Darling A.E."/>
            <person name="Coil D.A."/>
            <person name="Alexiev A."/>
            <person name="Horsfall A."/>
            <person name="Kirkwood N."/>
            <person name="Harris S."/>
            <person name="Eisen J.A."/>
        </authorList>
    </citation>
    <scope>NUCLEOTIDE SEQUENCE [LARGE SCALE GENOMIC DNA]</scope>
    <source>
        <strain evidence="3">COT-052 OH3439</strain>
    </source>
</reference>
<keyword evidence="3" id="KW-1185">Reference proteome</keyword>
<dbReference type="PANTHER" id="PTHR31377">
    <property type="entry name" value="AGMATINE DEIMINASE-RELATED"/>
    <property type="match status" value="1"/>
</dbReference>
<sequence>MTKRLFLPEWAPQEAVQLTWPHPLTDWAYMLEEVETCFVRIATAILRHQRLIVVCPDRKRVLGLLPPELHHRLSCFELPSNDTWARDHGGISLLSDGRPMIADFTFNGWGMKFAAHHDNLITRRLYALGLFAEGVTLDNRLAFVLEGGALETDGEGTLLTTDSCLFEPNRNAGLSRAAIIDTLKESLGVSRVLSLRHGALAGDDTDGHIDTLARFVDARTIVYVRSEDPTDEHHTDLTAMEQELKELRRPDGEPYRLVPLPMAEALYDGADRLPATYANFLIINGAVLVPTYDSRLDAVALSVMQGLFPDREVIGIDCRALVKQHGSLHCVTMQYPQGFIR</sequence>
<evidence type="ECO:0000313" key="3">
    <source>
        <dbReference type="Proteomes" id="UP000030146"/>
    </source>
</evidence>
<dbReference type="PANTHER" id="PTHR31377:SF0">
    <property type="entry name" value="AGMATINE DEIMINASE-RELATED"/>
    <property type="match status" value="1"/>
</dbReference>
<dbReference type="SUPFAM" id="SSF55909">
    <property type="entry name" value="Pentein"/>
    <property type="match status" value="1"/>
</dbReference>
<comment type="caution">
    <text evidence="2">The sequence shown here is derived from an EMBL/GenBank/DDBJ whole genome shotgun (WGS) entry which is preliminary data.</text>
</comment>